<evidence type="ECO:0000313" key="2">
    <source>
        <dbReference type="Proteomes" id="UP000250266"/>
    </source>
</evidence>
<protein>
    <submittedName>
        <fullName evidence="1">Uncharacterized protein</fullName>
    </submittedName>
</protein>
<name>A0A8E2DX53_9PEZI</name>
<dbReference type="Proteomes" id="UP000250266">
    <property type="component" value="Unassembled WGS sequence"/>
</dbReference>
<keyword evidence="2" id="KW-1185">Reference proteome</keyword>
<accession>A0A8E2DX53</accession>
<evidence type="ECO:0000313" key="1">
    <source>
        <dbReference type="EMBL" id="OCK73345.1"/>
    </source>
</evidence>
<sequence>MSKRTVLTATGSANALKGGYILESLKDAIKQDPDFRLSVSIEPINKEAFNHKNKYTLADFTLVDTLQ</sequence>
<proteinExistence type="predicted"/>
<dbReference type="AlphaFoldDB" id="A0A8E2DX53"/>
<gene>
    <name evidence="1" type="ORF">K432DRAFT_410771</name>
</gene>
<reference evidence="1 2" key="1">
    <citation type="journal article" date="2016" name="Nat. Commun.">
        <title>Ectomycorrhizal ecology is imprinted in the genome of the dominant symbiotic fungus Cenococcum geophilum.</title>
        <authorList>
            <consortium name="DOE Joint Genome Institute"/>
            <person name="Peter M."/>
            <person name="Kohler A."/>
            <person name="Ohm R.A."/>
            <person name="Kuo A."/>
            <person name="Krutzmann J."/>
            <person name="Morin E."/>
            <person name="Arend M."/>
            <person name="Barry K.W."/>
            <person name="Binder M."/>
            <person name="Choi C."/>
            <person name="Clum A."/>
            <person name="Copeland A."/>
            <person name="Grisel N."/>
            <person name="Haridas S."/>
            <person name="Kipfer T."/>
            <person name="LaButti K."/>
            <person name="Lindquist E."/>
            <person name="Lipzen A."/>
            <person name="Maire R."/>
            <person name="Meier B."/>
            <person name="Mihaltcheva S."/>
            <person name="Molinier V."/>
            <person name="Murat C."/>
            <person name="Poggeler S."/>
            <person name="Quandt C.A."/>
            <person name="Sperisen C."/>
            <person name="Tritt A."/>
            <person name="Tisserant E."/>
            <person name="Crous P.W."/>
            <person name="Henrissat B."/>
            <person name="Nehls U."/>
            <person name="Egli S."/>
            <person name="Spatafora J.W."/>
            <person name="Grigoriev I.V."/>
            <person name="Martin F.M."/>
        </authorList>
    </citation>
    <scope>NUCLEOTIDE SEQUENCE [LARGE SCALE GENOMIC DNA]</scope>
    <source>
        <strain evidence="1 2">CBS 459.81</strain>
    </source>
</reference>
<dbReference type="OrthoDB" id="4161186at2759"/>
<dbReference type="EMBL" id="KV745818">
    <property type="protein sequence ID" value="OCK73345.1"/>
    <property type="molecule type" value="Genomic_DNA"/>
</dbReference>
<organism evidence="1 2">
    <name type="scientific">Lepidopterella palustris CBS 459.81</name>
    <dbReference type="NCBI Taxonomy" id="1314670"/>
    <lineage>
        <taxon>Eukaryota</taxon>
        <taxon>Fungi</taxon>
        <taxon>Dikarya</taxon>
        <taxon>Ascomycota</taxon>
        <taxon>Pezizomycotina</taxon>
        <taxon>Dothideomycetes</taxon>
        <taxon>Pleosporomycetidae</taxon>
        <taxon>Mytilinidiales</taxon>
        <taxon>Argynnaceae</taxon>
        <taxon>Lepidopterella</taxon>
    </lineage>
</organism>